<feature type="region of interest" description="Disordered" evidence="5">
    <location>
        <begin position="314"/>
        <end position="344"/>
    </location>
</feature>
<dbReference type="InterPro" id="IPR007568">
    <property type="entry name" value="RTA1"/>
</dbReference>
<comment type="caution">
    <text evidence="7">The sequence shown here is derived from an EMBL/GenBank/DDBJ whole genome shotgun (WGS) entry which is preliminary data.</text>
</comment>
<evidence type="ECO:0000256" key="1">
    <source>
        <dbReference type="ARBA" id="ARBA00004141"/>
    </source>
</evidence>
<dbReference type="EMBL" id="JAULSW010000001">
    <property type="protein sequence ID" value="KAK3394281.1"/>
    <property type="molecule type" value="Genomic_DNA"/>
</dbReference>
<protein>
    <submittedName>
        <fullName evidence="7">Sphingoid long-chain base transporter RSB1</fullName>
    </submittedName>
</protein>
<accession>A0AAE0U7W6</accession>
<evidence type="ECO:0000256" key="2">
    <source>
        <dbReference type="ARBA" id="ARBA00022692"/>
    </source>
</evidence>
<dbReference type="PANTHER" id="PTHR31465">
    <property type="entry name" value="PROTEIN RTA1-RELATED"/>
    <property type="match status" value="1"/>
</dbReference>
<dbReference type="GO" id="GO:0005886">
    <property type="term" value="C:plasma membrane"/>
    <property type="evidence" value="ECO:0007669"/>
    <property type="project" value="TreeGrafter"/>
</dbReference>
<comment type="subcellular location">
    <subcellularLocation>
        <location evidence="1">Membrane</location>
        <topology evidence="1">Multi-pass membrane protein</topology>
    </subcellularLocation>
</comment>
<feature type="transmembrane region" description="Helical" evidence="6">
    <location>
        <begin position="276"/>
        <end position="295"/>
    </location>
</feature>
<sequence length="344" mass="38116">MTDFRDLFPPPTGYPTWGKYCSENPDDPICENVGGYYEYRPSLAANSIFAALFGISFLGFAVTYAMTRRGGGFTIAFLLGTLTEVIGYVGRIMSYKNRWQDTGFMMQICCLTIAPAFLSAGIYLCLRRIVYAFGPENSRIPPLWYTRIFIPCDIISLIMQAAGGAIASIAERDQQDLLKAGNNIMLAGLAFQVFTLVIFMAACIDFGVNVLVRQRRLGADALDQSAEARELRSSWQFKAVLGALTISTITIFWRSVYRVAELSNGWDGPLMKREDLFIGFEGVMVIVACFVLNAFHPSVGMRMLMDSTFKQAMRQGHKKKNNSSDGSFGKSEQTSDADNSGYAV</sequence>
<dbReference type="PANTHER" id="PTHR31465:SF7">
    <property type="entry name" value="SPHINGOID LONG-CHAIN BASE TRANSPORTER RSB1"/>
    <property type="match status" value="1"/>
</dbReference>
<feature type="transmembrane region" description="Helical" evidence="6">
    <location>
        <begin position="43"/>
        <end position="66"/>
    </location>
</feature>
<evidence type="ECO:0000256" key="6">
    <source>
        <dbReference type="SAM" id="Phobius"/>
    </source>
</evidence>
<keyword evidence="4 6" id="KW-0472">Membrane</keyword>
<reference evidence="7" key="1">
    <citation type="journal article" date="2023" name="Mol. Phylogenet. Evol.">
        <title>Genome-scale phylogeny and comparative genomics of the fungal order Sordariales.</title>
        <authorList>
            <person name="Hensen N."/>
            <person name="Bonometti L."/>
            <person name="Westerberg I."/>
            <person name="Brannstrom I.O."/>
            <person name="Guillou S."/>
            <person name="Cros-Aarteil S."/>
            <person name="Calhoun S."/>
            <person name="Haridas S."/>
            <person name="Kuo A."/>
            <person name="Mondo S."/>
            <person name="Pangilinan J."/>
            <person name="Riley R."/>
            <person name="LaButti K."/>
            <person name="Andreopoulos B."/>
            <person name="Lipzen A."/>
            <person name="Chen C."/>
            <person name="Yan M."/>
            <person name="Daum C."/>
            <person name="Ng V."/>
            <person name="Clum A."/>
            <person name="Steindorff A."/>
            <person name="Ohm R.A."/>
            <person name="Martin F."/>
            <person name="Silar P."/>
            <person name="Natvig D.O."/>
            <person name="Lalanne C."/>
            <person name="Gautier V."/>
            <person name="Ament-Velasquez S.L."/>
            <person name="Kruys A."/>
            <person name="Hutchinson M.I."/>
            <person name="Powell A.J."/>
            <person name="Barry K."/>
            <person name="Miller A.N."/>
            <person name="Grigoriev I.V."/>
            <person name="Debuchy R."/>
            <person name="Gladieux P."/>
            <person name="Hiltunen Thoren M."/>
            <person name="Johannesson H."/>
        </authorList>
    </citation>
    <scope>NUCLEOTIDE SEQUENCE</scope>
    <source>
        <strain evidence="7">CBS 232.78</strain>
    </source>
</reference>
<feature type="transmembrane region" description="Helical" evidence="6">
    <location>
        <begin position="147"/>
        <end position="169"/>
    </location>
</feature>
<evidence type="ECO:0000256" key="3">
    <source>
        <dbReference type="ARBA" id="ARBA00022989"/>
    </source>
</evidence>
<dbReference type="GO" id="GO:0000324">
    <property type="term" value="C:fungal-type vacuole"/>
    <property type="evidence" value="ECO:0007669"/>
    <property type="project" value="TreeGrafter"/>
</dbReference>
<dbReference type="Pfam" id="PF04479">
    <property type="entry name" value="RTA1"/>
    <property type="match status" value="1"/>
</dbReference>
<keyword evidence="3 6" id="KW-1133">Transmembrane helix</keyword>
<evidence type="ECO:0000256" key="4">
    <source>
        <dbReference type="ARBA" id="ARBA00023136"/>
    </source>
</evidence>
<keyword evidence="2 6" id="KW-0812">Transmembrane</keyword>
<evidence type="ECO:0000313" key="8">
    <source>
        <dbReference type="Proteomes" id="UP001285441"/>
    </source>
</evidence>
<organism evidence="7 8">
    <name type="scientific">Podospora didyma</name>
    <dbReference type="NCBI Taxonomy" id="330526"/>
    <lineage>
        <taxon>Eukaryota</taxon>
        <taxon>Fungi</taxon>
        <taxon>Dikarya</taxon>
        <taxon>Ascomycota</taxon>
        <taxon>Pezizomycotina</taxon>
        <taxon>Sordariomycetes</taxon>
        <taxon>Sordariomycetidae</taxon>
        <taxon>Sordariales</taxon>
        <taxon>Podosporaceae</taxon>
        <taxon>Podospora</taxon>
    </lineage>
</organism>
<name>A0AAE0U7W6_9PEZI</name>
<gene>
    <name evidence="7" type="ORF">B0H63DRAFT_41985</name>
</gene>
<dbReference type="Proteomes" id="UP001285441">
    <property type="component" value="Unassembled WGS sequence"/>
</dbReference>
<dbReference type="AlphaFoldDB" id="A0AAE0U7W6"/>
<feature type="transmembrane region" description="Helical" evidence="6">
    <location>
        <begin position="104"/>
        <end position="126"/>
    </location>
</feature>
<feature type="compositionally biased region" description="Polar residues" evidence="5">
    <location>
        <begin position="323"/>
        <end position="338"/>
    </location>
</feature>
<feature type="transmembrane region" description="Helical" evidence="6">
    <location>
        <begin position="73"/>
        <end position="92"/>
    </location>
</feature>
<proteinExistence type="predicted"/>
<reference evidence="7" key="2">
    <citation type="submission" date="2023-06" db="EMBL/GenBank/DDBJ databases">
        <authorList>
            <consortium name="Lawrence Berkeley National Laboratory"/>
            <person name="Haridas S."/>
            <person name="Hensen N."/>
            <person name="Bonometti L."/>
            <person name="Westerberg I."/>
            <person name="Brannstrom I.O."/>
            <person name="Guillou S."/>
            <person name="Cros-Aarteil S."/>
            <person name="Calhoun S."/>
            <person name="Kuo A."/>
            <person name="Mondo S."/>
            <person name="Pangilinan J."/>
            <person name="Riley R."/>
            <person name="LaButti K."/>
            <person name="Andreopoulos B."/>
            <person name="Lipzen A."/>
            <person name="Chen C."/>
            <person name="Yanf M."/>
            <person name="Daum C."/>
            <person name="Ng V."/>
            <person name="Clum A."/>
            <person name="Steindorff A."/>
            <person name="Ohm R."/>
            <person name="Martin F."/>
            <person name="Silar P."/>
            <person name="Natvig D."/>
            <person name="Lalanne C."/>
            <person name="Gautier V."/>
            <person name="Ament-velasquez S.L."/>
            <person name="Kruys A."/>
            <person name="Hutchinson M.I."/>
            <person name="Powell A.J."/>
            <person name="Barry K."/>
            <person name="Miller A.N."/>
            <person name="Grigoriev I.V."/>
            <person name="Debuchy R."/>
            <person name="Gladieux P."/>
            <person name="Thoren M.H."/>
            <person name="Johannesson H."/>
        </authorList>
    </citation>
    <scope>NUCLEOTIDE SEQUENCE</scope>
    <source>
        <strain evidence="7">CBS 232.78</strain>
    </source>
</reference>
<evidence type="ECO:0000313" key="7">
    <source>
        <dbReference type="EMBL" id="KAK3394281.1"/>
    </source>
</evidence>
<feature type="transmembrane region" description="Helical" evidence="6">
    <location>
        <begin position="189"/>
        <end position="212"/>
    </location>
</feature>
<evidence type="ECO:0000256" key="5">
    <source>
        <dbReference type="SAM" id="MobiDB-lite"/>
    </source>
</evidence>
<keyword evidence="8" id="KW-1185">Reference proteome</keyword>
<feature type="transmembrane region" description="Helical" evidence="6">
    <location>
        <begin position="239"/>
        <end position="256"/>
    </location>
</feature>